<accession>X1J7B3</accession>
<gene>
    <name evidence="1" type="ORF">S03H2_45863</name>
</gene>
<evidence type="ECO:0000313" key="1">
    <source>
        <dbReference type="EMBL" id="GAH74224.1"/>
    </source>
</evidence>
<organism evidence="1">
    <name type="scientific">marine sediment metagenome</name>
    <dbReference type="NCBI Taxonomy" id="412755"/>
    <lineage>
        <taxon>unclassified sequences</taxon>
        <taxon>metagenomes</taxon>
        <taxon>ecological metagenomes</taxon>
    </lineage>
</organism>
<sequence length="88" mass="9160">MFHNYRALAFVTVLALTAGLQASVVSYDLSIEFSGATPPAGAAPWLNATFDDGGSAGSVDLTLTAVNLVGSEFVNVWLFNLDPALNPT</sequence>
<dbReference type="EMBL" id="BARU01028759">
    <property type="protein sequence ID" value="GAH74224.1"/>
    <property type="molecule type" value="Genomic_DNA"/>
</dbReference>
<protein>
    <recommendedName>
        <fullName evidence="2">PEP-CTERM sorting domain-containing protein</fullName>
    </recommendedName>
</protein>
<name>X1J7B3_9ZZZZ</name>
<reference evidence="1" key="1">
    <citation type="journal article" date="2014" name="Front. Microbiol.">
        <title>High frequency of phylogenetically diverse reductive dehalogenase-homologous genes in deep subseafloor sedimentary metagenomes.</title>
        <authorList>
            <person name="Kawai M."/>
            <person name="Futagami T."/>
            <person name="Toyoda A."/>
            <person name="Takaki Y."/>
            <person name="Nishi S."/>
            <person name="Hori S."/>
            <person name="Arai W."/>
            <person name="Tsubouchi T."/>
            <person name="Morono Y."/>
            <person name="Uchiyama I."/>
            <person name="Ito T."/>
            <person name="Fujiyama A."/>
            <person name="Inagaki F."/>
            <person name="Takami H."/>
        </authorList>
    </citation>
    <scope>NUCLEOTIDE SEQUENCE</scope>
    <source>
        <strain evidence="1">Expedition CK06-06</strain>
    </source>
</reference>
<dbReference type="AlphaFoldDB" id="X1J7B3"/>
<feature type="non-terminal residue" evidence="1">
    <location>
        <position position="88"/>
    </location>
</feature>
<evidence type="ECO:0008006" key="2">
    <source>
        <dbReference type="Google" id="ProtNLM"/>
    </source>
</evidence>
<comment type="caution">
    <text evidence="1">The sequence shown here is derived from an EMBL/GenBank/DDBJ whole genome shotgun (WGS) entry which is preliminary data.</text>
</comment>
<proteinExistence type="predicted"/>